<organism evidence="2 3">
    <name type="scientific">Geoanaerobacter pelophilus</name>
    <dbReference type="NCBI Taxonomy" id="60036"/>
    <lineage>
        <taxon>Bacteria</taxon>
        <taxon>Pseudomonadati</taxon>
        <taxon>Thermodesulfobacteriota</taxon>
        <taxon>Desulfuromonadia</taxon>
        <taxon>Geobacterales</taxon>
        <taxon>Geobacteraceae</taxon>
        <taxon>Geoanaerobacter</taxon>
    </lineage>
</organism>
<comment type="caution">
    <text evidence="2">The sequence shown here is derived from an EMBL/GenBank/DDBJ whole genome shotgun (WGS) entry which is preliminary data.</text>
</comment>
<dbReference type="EMBL" id="BDQG01000001">
    <property type="protein sequence ID" value="GAW68390.1"/>
    <property type="molecule type" value="Genomic_DNA"/>
</dbReference>
<evidence type="ECO:0000313" key="3">
    <source>
        <dbReference type="Proteomes" id="UP000194153"/>
    </source>
</evidence>
<sequence length="41" mass="4610">MLLHCLQPFFRSSYWVIKPAGEENSEKEVDNSSSKGIIPAT</sequence>
<keyword evidence="3" id="KW-1185">Reference proteome</keyword>
<evidence type="ECO:0000256" key="1">
    <source>
        <dbReference type="SAM" id="MobiDB-lite"/>
    </source>
</evidence>
<gene>
    <name evidence="2" type="ORF">GPEL0_01r4722</name>
</gene>
<accession>A0ABQ0MMT8</accession>
<proteinExistence type="predicted"/>
<dbReference type="Proteomes" id="UP000194153">
    <property type="component" value="Unassembled WGS sequence"/>
</dbReference>
<name>A0ABQ0MMT8_9BACT</name>
<reference evidence="3" key="1">
    <citation type="submission" date="2017-05" db="EMBL/GenBank/DDBJ databases">
        <title>Draft genome sequence of Geobacter pelophilus, a iron(III)-reducing bacteria.</title>
        <authorList>
            <person name="Aoyagi T."/>
            <person name="Koike H."/>
            <person name="Morita T."/>
            <person name="Sato Y."/>
            <person name="Habe H."/>
            <person name="Hori T."/>
        </authorList>
    </citation>
    <scope>NUCLEOTIDE SEQUENCE [LARGE SCALE GENOMIC DNA]</scope>
    <source>
        <strain evidence="3">Drf2</strain>
    </source>
</reference>
<evidence type="ECO:0000313" key="2">
    <source>
        <dbReference type="EMBL" id="GAW68390.1"/>
    </source>
</evidence>
<protein>
    <submittedName>
        <fullName evidence="2">Uncharacterized protein</fullName>
    </submittedName>
</protein>
<feature type="region of interest" description="Disordered" evidence="1">
    <location>
        <begin position="22"/>
        <end position="41"/>
    </location>
</feature>